<evidence type="ECO:0000256" key="2">
    <source>
        <dbReference type="ARBA" id="ARBA00022692"/>
    </source>
</evidence>
<dbReference type="InterPro" id="IPR006694">
    <property type="entry name" value="Fatty_acid_hydroxylase"/>
</dbReference>
<dbReference type="PANTHER" id="PTHR21624">
    <property type="entry name" value="STEROL DESATURASE-RELATED PROTEIN"/>
    <property type="match status" value="1"/>
</dbReference>
<dbReference type="Proteomes" id="UP000198901">
    <property type="component" value="Unassembled WGS sequence"/>
</dbReference>
<evidence type="ECO:0000259" key="9">
    <source>
        <dbReference type="Pfam" id="PF04116"/>
    </source>
</evidence>
<evidence type="ECO:0000256" key="3">
    <source>
        <dbReference type="ARBA" id="ARBA00022989"/>
    </source>
</evidence>
<evidence type="ECO:0000256" key="1">
    <source>
        <dbReference type="ARBA" id="ARBA00004127"/>
    </source>
</evidence>
<sequence length="295" mass="34609">MMTPQQFEQELQPLLLYASPFLLLGMLLEYWHTRHEASYDKRDFLASLGIGLGSLAINGLMKAVLIGTSLFFYALVPWKWPAAWWTWVLTYVGVDLCNYLAHWVAHKQRFWWATHVTHHSSEYLNLSTAFRNSWTQHLKMVFFLPLWLSGAPPLVIFTCYQIDLLYQFWIHTEAIPKLPRWFEYIFVTPSHHRVHHGRNEAYIDKNFGTTFILWDRLFGTFQEEMEKPLYGITKPLASSGIVYLNFHEWADIWRDVRRASGWKEAWNVLWGPPGGDLPEEPLPETADETGRSTFA</sequence>
<accession>A0A1G9WBW3</accession>
<dbReference type="PANTHER" id="PTHR21624:SF1">
    <property type="entry name" value="ALKYLGLYCEROL MONOOXYGENASE"/>
    <property type="match status" value="1"/>
</dbReference>
<dbReference type="GO" id="GO:0006643">
    <property type="term" value="P:membrane lipid metabolic process"/>
    <property type="evidence" value="ECO:0007669"/>
    <property type="project" value="TreeGrafter"/>
</dbReference>
<keyword evidence="11" id="KW-1185">Reference proteome</keyword>
<comment type="subcellular location">
    <subcellularLocation>
        <location evidence="1">Endomembrane system</location>
        <topology evidence="1">Multi-pass membrane protein</topology>
    </subcellularLocation>
</comment>
<feature type="transmembrane region" description="Helical" evidence="8">
    <location>
        <begin position="44"/>
        <end position="76"/>
    </location>
</feature>
<reference evidence="10 11" key="1">
    <citation type="submission" date="2016-10" db="EMBL/GenBank/DDBJ databases">
        <authorList>
            <person name="de Groot N.N."/>
        </authorList>
    </citation>
    <scope>NUCLEOTIDE SEQUENCE [LARGE SCALE GENOMIC DNA]</scope>
    <source>
        <strain evidence="10 11">DSM 21668</strain>
    </source>
</reference>
<organism evidence="10 11">
    <name type="scientific">Siphonobacter aquaeclarae</name>
    <dbReference type="NCBI Taxonomy" id="563176"/>
    <lineage>
        <taxon>Bacteria</taxon>
        <taxon>Pseudomonadati</taxon>
        <taxon>Bacteroidota</taxon>
        <taxon>Cytophagia</taxon>
        <taxon>Cytophagales</taxon>
        <taxon>Cytophagaceae</taxon>
        <taxon>Siphonobacter</taxon>
    </lineage>
</organism>
<proteinExistence type="predicted"/>
<keyword evidence="4" id="KW-0560">Oxidoreductase</keyword>
<dbReference type="GO" id="GO:0005506">
    <property type="term" value="F:iron ion binding"/>
    <property type="evidence" value="ECO:0007669"/>
    <property type="project" value="InterPro"/>
</dbReference>
<dbReference type="Pfam" id="PF04116">
    <property type="entry name" value="FA_hydroxylase"/>
    <property type="match status" value="1"/>
</dbReference>
<evidence type="ECO:0000256" key="6">
    <source>
        <dbReference type="ARBA" id="ARBA00023136"/>
    </source>
</evidence>
<dbReference type="GO" id="GO:0016020">
    <property type="term" value="C:membrane"/>
    <property type="evidence" value="ECO:0007669"/>
    <property type="project" value="GOC"/>
</dbReference>
<dbReference type="STRING" id="563176.SAMN04488090_4328"/>
<evidence type="ECO:0000313" key="10">
    <source>
        <dbReference type="EMBL" id="SDM82064.1"/>
    </source>
</evidence>
<feature type="transmembrane region" description="Helical" evidence="8">
    <location>
        <begin position="82"/>
        <end position="101"/>
    </location>
</feature>
<dbReference type="RefSeq" id="WP_245689987.1">
    <property type="nucleotide sequence ID" value="NZ_FNGS01000009.1"/>
</dbReference>
<dbReference type="AlphaFoldDB" id="A0A1G9WBW3"/>
<evidence type="ECO:0000256" key="5">
    <source>
        <dbReference type="ARBA" id="ARBA00023098"/>
    </source>
</evidence>
<evidence type="ECO:0000256" key="7">
    <source>
        <dbReference type="SAM" id="MobiDB-lite"/>
    </source>
</evidence>
<dbReference type="GO" id="GO:0008610">
    <property type="term" value="P:lipid biosynthetic process"/>
    <property type="evidence" value="ECO:0007669"/>
    <property type="project" value="InterPro"/>
</dbReference>
<feature type="compositionally biased region" description="Acidic residues" evidence="7">
    <location>
        <begin position="277"/>
        <end position="287"/>
    </location>
</feature>
<gene>
    <name evidence="10" type="ORF">SAMN04488090_4328</name>
</gene>
<evidence type="ECO:0000256" key="8">
    <source>
        <dbReference type="SAM" id="Phobius"/>
    </source>
</evidence>
<keyword evidence="3 8" id="KW-1133">Transmembrane helix</keyword>
<keyword evidence="5" id="KW-0443">Lipid metabolism</keyword>
<keyword evidence="6 8" id="KW-0472">Membrane</keyword>
<dbReference type="EMBL" id="FNGS01000009">
    <property type="protein sequence ID" value="SDM82064.1"/>
    <property type="molecule type" value="Genomic_DNA"/>
</dbReference>
<feature type="region of interest" description="Disordered" evidence="7">
    <location>
        <begin position="273"/>
        <end position="295"/>
    </location>
</feature>
<protein>
    <submittedName>
        <fullName evidence="10">Sterol desaturase/sphingolipid hydroxylase, fatty acid hydroxylase superfamily</fullName>
    </submittedName>
</protein>
<name>A0A1G9WBW3_9BACT</name>
<evidence type="ECO:0000313" key="11">
    <source>
        <dbReference type="Proteomes" id="UP000198901"/>
    </source>
</evidence>
<dbReference type="InterPro" id="IPR051689">
    <property type="entry name" value="Sterol_desaturase/TMEM195"/>
</dbReference>
<dbReference type="GO" id="GO:0012505">
    <property type="term" value="C:endomembrane system"/>
    <property type="evidence" value="ECO:0007669"/>
    <property type="project" value="UniProtKB-SubCell"/>
</dbReference>
<dbReference type="GO" id="GO:0050479">
    <property type="term" value="F:glyceryl-ether monooxygenase activity"/>
    <property type="evidence" value="ECO:0007669"/>
    <property type="project" value="TreeGrafter"/>
</dbReference>
<evidence type="ECO:0000256" key="4">
    <source>
        <dbReference type="ARBA" id="ARBA00023002"/>
    </source>
</evidence>
<keyword evidence="2 8" id="KW-0812">Transmembrane</keyword>
<feature type="domain" description="Fatty acid hydroxylase" evidence="9">
    <location>
        <begin position="87"/>
        <end position="220"/>
    </location>
</feature>
<feature type="transmembrane region" description="Helical" evidence="8">
    <location>
        <begin position="14"/>
        <end position="32"/>
    </location>
</feature>